<evidence type="ECO:0000313" key="1">
    <source>
        <dbReference type="EMBL" id="MCJ8743762.1"/>
    </source>
</evidence>
<sequence>MTPADNSSELTELKLINQEYQIEVEQLISGERYNGREDFTVVLQPYLQNTTIPLDKDGNPDLSYFTLDCFHFSERAQAEMAISLWNNMLEPVGNKQTFNNFTYDRTKLKCPSENLRPFIYTKMNSRPDYFTTPEPTSTSTPVPSTPAPCPDSVPVWVPAIFGVTGLLIGWGVTWLFMRRWIKKQKSEDKVKEKETEMKRTSF</sequence>
<evidence type="ECO:0000313" key="2">
    <source>
        <dbReference type="Proteomes" id="UP000830395"/>
    </source>
</evidence>
<keyword evidence="2" id="KW-1185">Reference proteome</keyword>
<name>A0ACC5Z7C3_9TELE</name>
<reference evidence="1" key="1">
    <citation type="submission" date="2020-02" db="EMBL/GenBank/DDBJ databases">
        <title>Genome sequencing of the panga catfish, Pangasius djambal.</title>
        <authorList>
            <person name="Wen M."/>
            <person name="Zahm M."/>
            <person name="Roques C."/>
            <person name="Cabau C."/>
            <person name="Klopp C."/>
            <person name="Donnadieu C."/>
            <person name="Jouanno E."/>
            <person name="Avarre J.-C."/>
            <person name="Campet M."/>
            <person name="Ha T."/>
            <person name="Dugue R."/>
            <person name="Lampietro C."/>
            <person name="Louis A."/>
            <person name="Herpin A."/>
            <person name="Echchiki A."/>
            <person name="Berthelot C."/>
            <person name="Parey E."/>
            <person name="Roest-Crollius H."/>
            <person name="Braasch I."/>
            <person name="Postlethwait J.H."/>
            <person name="Bobe J."/>
            <person name="Montfort J."/>
            <person name="Bouchez O."/>
            <person name="Begum T."/>
            <person name="Schartl M."/>
            <person name="Gustiano R."/>
            <person name="Guiguen Y."/>
        </authorList>
    </citation>
    <scope>NUCLEOTIDE SEQUENCE</scope>
    <source>
        <strain evidence="1">Pdj_M5554</strain>
    </source>
</reference>
<comment type="caution">
    <text evidence="1">The sequence shown here is derived from an EMBL/GenBank/DDBJ whole genome shotgun (WGS) entry which is preliminary data.</text>
</comment>
<accession>A0ACC5Z7C3</accession>
<dbReference type="EMBL" id="CM040993">
    <property type="protein sequence ID" value="MCJ8743762.1"/>
    <property type="molecule type" value="Genomic_DNA"/>
</dbReference>
<proteinExistence type="predicted"/>
<gene>
    <name evidence="1" type="ORF">PDJAM_G00097890</name>
</gene>
<dbReference type="Proteomes" id="UP000830395">
    <property type="component" value="Chromosome 19"/>
</dbReference>
<organism evidence="1 2">
    <name type="scientific">Pangasius djambal</name>
    <dbReference type="NCBI Taxonomy" id="1691987"/>
    <lineage>
        <taxon>Eukaryota</taxon>
        <taxon>Metazoa</taxon>
        <taxon>Chordata</taxon>
        <taxon>Craniata</taxon>
        <taxon>Vertebrata</taxon>
        <taxon>Euteleostomi</taxon>
        <taxon>Actinopterygii</taxon>
        <taxon>Neopterygii</taxon>
        <taxon>Teleostei</taxon>
        <taxon>Ostariophysi</taxon>
        <taxon>Siluriformes</taxon>
        <taxon>Pangasiidae</taxon>
        <taxon>Pangasius</taxon>
    </lineage>
</organism>
<protein>
    <submittedName>
        <fullName evidence="1">Uncharacterized protein</fullName>
    </submittedName>
</protein>